<feature type="region of interest" description="Disordered" evidence="7">
    <location>
        <begin position="1"/>
        <end position="31"/>
    </location>
</feature>
<dbReference type="InterPro" id="IPR002500">
    <property type="entry name" value="PAPS_reduct_dom"/>
</dbReference>
<dbReference type="Pfam" id="PF01507">
    <property type="entry name" value="PAPS_reduct"/>
    <property type="match status" value="1"/>
</dbReference>
<comment type="cofactor">
    <cofactor evidence="6">
        <name>[4Fe-4S] cluster</name>
        <dbReference type="ChEBI" id="CHEBI:49883"/>
    </cofactor>
    <text evidence="6">Binds 1 [4Fe-4S] cluster per subunit.</text>
</comment>
<accession>A0A939FUZ2</accession>
<feature type="binding site" evidence="6">
    <location>
        <position position="242"/>
    </location>
    <ligand>
        <name>[4Fe-4S] cluster</name>
        <dbReference type="ChEBI" id="CHEBI:49883"/>
    </ligand>
</feature>
<feature type="active site" description="Nucleophile; cysteine thiosulfonate intermediate" evidence="6">
    <location>
        <position position="267"/>
    </location>
</feature>
<name>A0A939FUZ2_9HYPH</name>
<comment type="catalytic activity">
    <reaction evidence="6">
        <text>[thioredoxin]-disulfide + sulfite + AMP + 2 H(+) = adenosine 5'-phosphosulfate + [thioredoxin]-dithiol</text>
        <dbReference type="Rhea" id="RHEA:21976"/>
        <dbReference type="Rhea" id="RHEA-COMP:10698"/>
        <dbReference type="Rhea" id="RHEA-COMP:10700"/>
        <dbReference type="ChEBI" id="CHEBI:15378"/>
        <dbReference type="ChEBI" id="CHEBI:17359"/>
        <dbReference type="ChEBI" id="CHEBI:29950"/>
        <dbReference type="ChEBI" id="CHEBI:50058"/>
        <dbReference type="ChEBI" id="CHEBI:58243"/>
        <dbReference type="ChEBI" id="CHEBI:456215"/>
        <dbReference type="EC" id="1.8.4.10"/>
    </reaction>
</comment>
<evidence type="ECO:0000256" key="7">
    <source>
        <dbReference type="SAM" id="MobiDB-lite"/>
    </source>
</evidence>
<comment type="subcellular location">
    <subcellularLocation>
        <location evidence="6">Cytoplasm</location>
    </subcellularLocation>
</comment>
<dbReference type="InterPro" id="IPR014729">
    <property type="entry name" value="Rossmann-like_a/b/a_fold"/>
</dbReference>
<dbReference type="GO" id="GO:0019379">
    <property type="term" value="P:sulfate assimilation, phosphoadenylyl sulfate reduction by phosphoadenylyl-sulfate reductase (thioredoxin)"/>
    <property type="evidence" value="ECO:0007669"/>
    <property type="project" value="UniProtKB-UniRule"/>
</dbReference>
<keyword evidence="3 6" id="KW-0560">Oxidoreductase</keyword>
<dbReference type="EC" id="1.8.4.10" evidence="6"/>
<comment type="similarity">
    <text evidence="1 6">Belongs to the PAPS reductase family. CysH subfamily.</text>
</comment>
<dbReference type="NCBIfam" id="NF002537">
    <property type="entry name" value="PRK02090.1"/>
    <property type="match status" value="1"/>
</dbReference>
<dbReference type="SUPFAM" id="SSF52402">
    <property type="entry name" value="Adenine nucleotide alpha hydrolases-like"/>
    <property type="match status" value="1"/>
</dbReference>
<keyword evidence="4 6" id="KW-0408">Iron</keyword>
<evidence type="ECO:0000256" key="5">
    <source>
        <dbReference type="ARBA" id="ARBA00023014"/>
    </source>
</evidence>
<comment type="function">
    <text evidence="6">Catalyzes the formation of sulfite from adenosine 5'-phosphosulfate (APS) using thioredoxin as an electron donor.</text>
</comment>
<keyword evidence="6" id="KW-0963">Cytoplasm</keyword>
<sequence length="283" mass="31744">MVERQRDDERSLPVRLRDGAEHPAKAPCGAQGSVSVIHDSNLLSDTLNTEFQPLTPLERLKRLREKVTGRIVFTTSLGLEDQMLTHLIFAHDVKIEVVTLDTGRLFPETYEVWRQTEEKYGKRIHAKYPQSAALEELIEDQGIDGFYYAKEFRLTCCGARKIEPLGRALEGATAWVTGLRGDQSQNRLSMPFVSYETGKKLIKANPLLDQSRERIAHFNDDVGVPVNALHAKGFLSIGCAPCTRAIQPGESERAGRWWWEDDTKRECGLHVPDSTTVSEGAGI</sequence>
<organism evidence="9 10">
    <name type="scientific">Jiella flava</name>
    <dbReference type="NCBI Taxonomy" id="2816857"/>
    <lineage>
        <taxon>Bacteria</taxon>
        <taxon>Pseudomonadati</taxon>
        <taxon>Pseudomonadota</taxon>
        <taxon>Alphaproteobacteria</taxon>
        <taxon>Hyphomicrobiales</taxon>
        <taxon>Aurantimonadaceae</taxon>
        <taxon>Jiella</taxon>
    </lineage>
</organism>
<dbReference type="Proteomes" id="UP000664122">
    <property type="component" value="Unassembled WGS sequence"/>
</dbReference>
<dbReference type="GO" id="GO:0043866">
    <property type="term" value="F:adenylyl-sulfate reductase (thioredoxin) activity"/>
    <property type="evidence" value="ECO:0007669"/>
    <property type="project" value="UniProtKB-EC"/>
</dbReference>
<evidence type="ECO:0000256" key="3">
    <source>
        <dbReference type="ARBA" id="ARBA00023002"/>
    </source>
</evidence>
<feature type="binding site" evidence="6">
    <location>
        <position position="156"/>
    </location>
    <ligand>
        <name>[4Fe-4S] cluster</name>
        <dbReference type="ChEBI" id="CHEBI:49883"/>
    </ligand>
</feature>
<keyword evidence="10" id="KW-1185">Reference proteome</keyword>
<evidence type="ECO:0000256" key="2">
    <source>
        <dbReference type="ARBA" id="ARBA00022723"/>
    </source>
</evidence>
<proteinExistence type="inferred from homology"/>
<keyword evidence="2 6" id="KW-0479">Metal-binding</keyword>
<evidence type="ECO:0000313" key="10">
    <source>
        <dbReference type="Proteomes" id="UP000664122"/>
    </source>
</evidence>
<comment type="pathway">
    <text evidence="6">Sulfur metabolism; hydrogen sulfide biosynthesis; sulfite from sulfate.</text>
</comment>
<dbReference type="EMBL" id="JAFMPP010000001">
    <property type="protein sequence ID" value="MBO0661329.1"/>
    <property type="molecule type" value="Genomic_DNA"/>
</dbReference>
<evidence type="ECO:0000256" key="4">
    <source>
        <dbReference type="ARBA" id="ARBA00023004"/>
    </source>
</evidence>
<evidence type="ECO:0000259" key="8">
    <source>
        <dbReference type="Pfam" id="PF01507"/>
    </source>
</evidence>
<dbReference type="GO" id="GO:0070814">
    <property type="term" value="P:hydrogen sulfide biosynthetic process"/>
    <property type="evidence" value="ECO:0007669"/>
    <property type="project" value="UniProtKB-UniRule"/>
</dbReference>
<feature type="domain" description="Phosphoadenosine phosphosulphate reductase" evidence="8">
    <location>
        <begin position="71"/>
        <end position="245"/>
    </location>
</feature>
<dbReference type="GO" id="GO:0004604">
    <property type="term" value="F:phosphoadenylyl-sulfate reductase (thioredoxin) activity"/>
    <property type="evidence" value="ECO:0007669"/>
    <property type="project" value="UniProtKB-UniRule"/>
</dbReference>
<dbReference type="PANTHER" id="PTHR46482:SF9">
    <property type="entry name" value="5'-ADENYLYLSULFATE REDUCTASE 1, CHLOROPLASTIC"/>
    <property type="match status" value="1"/>
</dbReference>
<dbReference type="Gene3D" id="3.40.50.620">
    <property type="entry name" value="HUPs"/>
    <property type="match status" value="1"/>
</dbReference>
<dbReference type="GO" id="GO:0046872">
    <property type="term" value="F:metal ion binding"/>
    <property type="evidence" value="ECO:0007669"/>
    <property type="project" value="UniProtKB-KW"/>
</dbReference>
<evidence type="ECO:0000256" key="6">
    <source>
        <dbReference type="HAMAP-Rule" id="MF_00063"/>
    </source>
</evidence>
<dbReference type="PANTHER" id="PTHR46482">
    <property type="entry name" value="5'-ADENYLYLSULFATE REDUCTASE 3, CHLOROPLASTIC"/>
    <property type="match status" value="1"/>
</dbReference>
<evidence type="ECO:0000256" key="1">
    <source>
        <dbReference type="ARBA" id="ARBA00009732"/>
    </source>
</evidence>
<feature type="binding site" evidence="6">
    <location>
        <position position="157"/>
    </location>
    <ligand>
        <name>[4Fe-4S] cluster</name>
        <dbReference type="ChEBI" id="CHEBI:49883"/>
    </ligand>
</feature>
<evidence type="ECO:0000313" key="9">
    <source>
        <dbReference type="EMBL" id="MBO0661329.1"/>
    </source>
</evidence>
<dbReference type="InterPro" id="IPR004511">
    <property type="entry name" value="PAPS/APS_Rdtase"/>
</dbReference>
<dbReference type="GO" id="GO:0005737">
    <property type="term" value="C:cytoplasm"/>
    <property type="evidence" value="ECO:0007669"/>
    <property type="project" value="UniProtKB-SubCell"/>
</dbReference>
<reference evidence="9" key="1">
    <citation type="submission" date="2021-03" db="EMBL/GenBank/DDBJ databases">
        <title>Whole genome sequence of Jiella sp. CQZ9-1.</title>
        <authorList>
            <person name="Tuo L."/>
        </authorList>
    </citation>
    <scope>NUCLEOTIDE SEQUENCE</scope>
    <source>
        <strain evidence="9">CQZ9-1</strain>
    </source>
</reference>
<feature type="binding site" evidence="6">
    <location>
        <position position="239"/>
    </location>
    <ligand>
        <name>[4Fe-4S] cluster</name>
        <dbReference type="ChEBI" id="CHEBI:49883"/>
    </ligand>
</feature>
<gene>
    <name evidence="6" type="primary">cysH</name>
    <name evidence="9" type="ORF">J1C48_01960</name>
</gene>
<keyword evidence="5 6" id="KW-0411">Iron-sulfur</keyword>
<dbReference type="HAMAP" id="MF_00063">
    <property type="entry name" value="CysH"/>
    <property type="match status" value="1"/>
</dbReference>
<dbReference type="PIRSF" id="PIRSF000857">
    <property type="entry name" value="PAPS_reductase"/>
    <property type="match status" value="1"/>
</dbReference>
<comment type="caution">
    <text evidence="9">The sequence shown here is derived from an EMBL/GenBank/DDBJ whole genome shotgun (WGS) entry which is preliminary data.</text>
</comment>
<feature type="compositionally biased region" description="Basic and acidic residues" evidence="7">
    <location>
        <begin position="1"/>
        <end position="24"/>
    </location>
</feature>
<dbReference type="AlphaFoldDB" id="A0A939FUZ2"/>
<dbReference type="GO" id="GO:0051539">
    <property type="term" value="F:4 iron, 4 sulfur cluster binding"/>
    <property type="evidence" value="ECO:0007669"/>
    <property type="project" value="UniProtKB-UniRule"/>
</dbReference>
<protein>
    <recommendedName>
        <fullName evidence="6">Adenosine 5'-phosphosulfate reductase</fullName>
        <shortName evidence="6">APS reductase</shortName>
        <ecNumber evidence="6">1.8.4.10</ecNumber>
    </recommendedName>
    <alternativeName>
        <fullName evidence="6">5'-adenylylsulfate reductase</fullName>
    </alternativeName>
    <alternativeName>
        <fullName evidence="6">Thioredoxin-dependent 5'-adenylylsulfate reductase</fullName>
    </alternativeName>
</protein>